<dbReference type="PANTHER" id="PTHR23222:SF0">
    <property type="entry name" value="PROHIBITIN 1"/>
    <property type="match status" value="1"/>
</dbReference>
<dbReference type="AlphaFoldDB" id="A0A418B4Q3"/>
<dbReference type="InterPro" id="IPR011989">
    <property type="entry name" value="ARM-like"/>
</dbReference>
<dbReference type="VEuPathDB" id="FungiDB:H310_01550"/>
<dbReference type="InterPro" id="IPR016024">
    <property type="entry name" value="ARM-type_fold"/>
</dbReference>
<proteinExistence type="inferred from homology"/>
<dbReference type="Proteomes" id="UP000285060">
    <property type="component" value="Unassembled WGS sequence"/>
</dbReference>
<comment type="caution">
    <text evidence="3">The sequence shown here is derived from an EMBL/GenBank/DDBJ whole genome shotgun (WGS) entry which is preliminary data.</text>
</comment>
<dbReference type="InterPro" id="IPR036013">
    <property type="entry name" value="Band_7/SPFH_dom_sf"/>
</dbReference>
<sequence>MDYVVSVEKPDLSQEFLQYLVSCTSFPVPSVVEPTLEFWYTVLDMHRRWKDVVGGFTSEAWADFVNAALPTIQEVVGLLLRRCQFPAHYIQTNKLQSDHPDVDDVRDLRRDIGDALLSLFSNWPSDNLTRPGSFVCLTHVVQMLQAASNIQELDALLFVLDYMVELFDLDDLEPSDPMYTAVLEVWQSAVHEFVGLAVRGDCIQLLLATINQDSVHHILQSQETAYGDFLEALLRFGHNFPDSAMGPSTPPHDVACVMYLLARGLRGIQNLSIRDAFLSQEWPLIAAIAAYHGSHPKVRDNAVEMFVSVIPSTANVETLVAIAHLSLGWHDQYAAPHALSCLSLLASSQPTLHPQVLDYLVVAFKSFCGKFNYIPNAASTRAALLDRFQHPTEDLALEATQFFLLLRQVLRSAPTLLCRGGDSTLLLDILHFCCDVVAVDHKLPDVTDAVCGFFSDLLAMDHDGPVEALLHRIAYAWVESLLVFVAISTISTKTRTGTKDLQTVNLRLRIMVRPDELFLPKIYSELGPSFNERVLPSITNEILKGVVAQYNADQLLTSREKVSRQISEELAERAKQFHLLLDDVAITHLTYGAEFTNAVEQKQVAFQDAERSKFIVMKAEQERQAAIIKAEGESDAAKLISDAVAKSGSGFIEVQRIDAAREIAEHLSKSRNISYLPSGNGGGILLGLNADA</sequence>
<evidence type="ECO:0000259" key="2">
    <source>
        <dbReference type="SMART" id="SM00244"/>
    </source>
</evidence>
<evidence type="ECO:0000313" key="3">
    <source>
        <dbReference type="EMBL" id="RHY32921.1"/>
    </source>
</evidence>
<reference evidence="3 4" key="1">
    <citation type="submission" date="2018-08" db="EMBL/GenBank/DDBJ databases">
        <title>Aphanomyces genome sequencing and annotation.</title>
        <authorList>
            <person name="Minardi D."/>
            <person name="Oidtmann B."/>
            <person name="Van Der Giezen M."/>
            <person name="Studholme D.J."/>
        </authorList>
    </citation>
    <scope>NUCLEOTIDE SEQUENCE [LARGE SCALE GENOMIC DNA]</scope>
    <source>
        <strain evidence="3 4">NJM0002</strain>
    </source>
</reference>
<feature type="domain" description="Band 7" evidence="2">
    <location>
        <begin position="372"/>
        <end position="603"/>
    </location>
</feature>
<dbReference type="SMART" id="SM00244">
    <property type="entry name" value="PHB"/>
    <property type="match status" value="1"/>
</dbReference>
<dbReference type="PRINTS" id="PR00679">
    <property type="entry name" value="PROHIBITIN"/>
</dbReference>
<dbReference type="VEuPathDB" id="FungiDB:H310_01549"/>
<keyword evidence="4" id="KW-1185">Reference proteome</keyword>
<organism evidence="3 4">
    <name type="scientific">Aphanomyces invadans</name>
    <dbReference type="NCBI Taxonomy" id="157072"/>
    <lineage>
        <taxon>Eukaryota</taxon>
        <taxon>Sar</taxon>
        <taxon>Stramenopiles</taxon>
        <taxon>Oomycota</taxon>
        <taxon>Saprolegniomycetes</taxon>
        <taxon>Saprolegniales</taxon>
        <taxon>Verrucalvaceae</taxon>
        <taxon>Aphanomyces</taxon>
    </lineage>
</organism>
<dbReference type="InterPro" id="IPR000163">
    <property type="entry name" value="Prohibitin"/>
</dbReference>
<dbReference type="PANTHER" id="PTHR23222">
    <property type="entry name" value="PROHIBITIN"/>
    <property type="match status" value="1"/>
</dbReference>
<dbReference type="GO" id="GO:0016020">
    <property type="term" value="C:membrane"/>
    <property type="evidence" value="ECO:0007669"/>
    <property type="project" value="InterPro"/>
</dbReference>
<name>A0A418B4Q3_9STRA</name>
<dbReference type="Gene3D" id="3.30.479.30">
    <property type="entry name" value="Band 7 domain"/>
    <property type="match status" value="1"/>
</dbReference>
<dbReference type="SUPFAM" id="SSF48371">
    <property type="entry name" value="ARM repeat"/>
    <property type="match status" value="1"/>
</dbReference>
<dbReference type="SUPFAM" id="SSF117892">
    <property type="entry name" value="Band 7/SPFH domain"/>
    <property type="match status" value="1"/>
</dbReference>
<accession>A0A418B4Q3</accession>
<dbReference type="InterPro" id="IPR001107">
    <property type="entry name" value="Band_7"/>
</dbReference>
<dbReference type="Pfam" id="PF01145">
    <property type="entry name" value="Band_7"/>
    <property type="match status" value="1"/>
</dbReference>
<evidence type="ECO:0000313" key="4">
    <source>
        <dbReference type="Proteomes" id="UP000285060"/>
    </source>
</evidence>
<protein>
    <recommendedName>
        <fullName evidence="2">Band 7 domain-containing protein</fullName>
    </recommendedName>
</protein>
<dbReference type="CDD" id="cd03401">
    <property type="entry name" value="SPFH_prohibitin"/>
    <property type="match status" value="1"/>
</dbReference>
<dbReference type="GO" id="GO:0005739">
    <property type="term" value="C:mitochondrion"/>
    <property type="evidence" value="ECO:0007669"/>
    <property type="project" value="TreeGrafter"/>
</dbReference>
<dbReference type="Gene3D" id="1.25.10.10">
    <property type="entry name" value="Leucine-rich Repeat Variant"/>
    <property type="match status" value="1"/>
</dbReference>
<gene>
    <name evidence="3" type="ORF">DYB32_002111</name>
</gene>
<evidence type="ECO:0000256" key="1">
    <source>
        <dbReference type="ARBA" id="ARBA00009658"/>
    </source>
</evidence>
<dbReference type="GO" id="GO:0007005">
    <property type="term" value="P:mitochondrion organization"/>
    <property type="evidence" value="ECO:0007669"/>
    <property type="project" value="TreeGrafter"/>
</dbReference>
<dbReference type="EMBL" id="QUSY01000105">
    <property type="protein sequence ID" value="RHY32921.1"/>
    <property type="molecule type" value="Genomic_DNA"/>
</dbReference>
<comment type="similarity">
    <text evidence="1">Belongs to the prohibitin family.</text>
</comment>